<dbReference type="SUPFAM" id="SSF51430">
    <property type="entry name" value="NAD(P)-linked oxidoreductase"/>
    <property type="match status" value="1"/>
</dbReference>
<keyword evidence="4" id="KW-1185">Reference proteome</keyword>
<dbReference type="Gene3D" id="3.20.20.100">
    <property type="entry name" value="NADP-dependent oxidoreductase domain"/>
    <property type="match status" value="1"/>
</dbReference>
<evidence type="ECO:0000259" key="2">
    <source>
        <dbReference type="Pfam" id="PF00248"/>
    </source>
</evidence>
<dbReference type="InterPro" id="IPR036812">
    <property type="entry name" value="NAD(P)_OxRdtase_dom_sf"/>
</dbReference>
<keyword evidence="1" id="KW-0560">Oxidoreductase</keyword>
<dbReference type="InterPro" id="IPR023210">
    <property type="entry name" value="NADP_OxRdtase_dom"/>
</dbReference>
<gene>
    <name evidence="3" type="ORF">PRZ48_003273</name>
</gene>
<dbReference type="EMBL" id="JAXOVC010000002">
    <property type="protein sequence ID" value="KAK4505310.1"/>
    <property type="molecule type" value="Genomic_DNA"/>
</dbReference>
<evidence type="ECO:0000313" key="4">
    <source>
        <dbReference type="Proteomes" id="UP001305779"/>
    </source>
</evidence>
<dbReference type="InterPro" id="IPR050523">
    <property type="entry name" value="AKR_Detox_Biosynth"/>
</dbReference>
<dbReference type="PANTHER" id="PTHR43364:SF4">
    <property type="entry name" value="NAD(P)-LINKED OXIDOREDUCTASE SUPERFAMILY PROTEIN"/>
    <property type="match status" value="1"/>
</dbReference>
<organism evidence="3 4">
    <name type="scientific">Zasmidium cellare</name>
    <name type="common">Wine cellar mold</name>
    <name type="synonym">Racodium cellare</name>
    <dbReference type="NCBI Taxonomy" id="395010"/>
    <lineage>
        <taxon>Eukaryota</taxon>
        <taxon>Fungi</taxon>
        <taxon>Dikarya</taxon>
        <taxon>Ascomycota</taxon>
        <taxon>Pezizomycotina</taxon>
        <taxon>Dothideomycetes</taxon>
        <taxon>Dothideomycetidae</taxon>
        <taxon>Mycosphaerellales</taxon>
        <taxon>Mycosphaerellaceae</taxon>
        <taxon>Zasmidium</taxon>
    </lineage>
</organism>
<comment type="caution">
    <text evidence="3">The sequence shown here is derived from an EMBL/GenBank/DDBJ whole genome shotgun (WGS) entry which is preliminary data.</text>
</comment>
<feature type="domain" description="NADP-dependent oxidoreductase" evidence="2">
    <location>
        <begin position="18"/>
        <end position="289"/>
    </location>
</feature>
<dbReference type="Proteomes" id="UP001305779">
    <property type="component" value="Unassembled WGS sequence"/>
</dbReference>
<dbReference type="PANTHER" id="PTHR43364">
    <property type="entry name" value="NADH-SPECIFIC METHYLGLYOXAL REDUCTASE-RELATED"/>
    <property type="match status" value="1"/>
</dbReference>
<protein>
    <recommendedName>
        <fullName evidence="2">NADP-dependent oxidoreductase domain-containing protein</fullName>
    </recommendedName>
</protein>
<accession>A0ABR0EV34</accession>
<name>A0ABR0EV34_ZASCE</name>
<dbReference type="Pfam" id="PF00248">
    <property type="entry name" value="Aldo_ket_red"/>
    <property type="match status" value="1"/>
</dbReference>
<reference evidence="3 4" key="1">
    <citation type="journal article" date="2023" name="G3 (Bethesda)">
        <title>A chromosome-level genome assembly of Zasmidium syzygii isolated from banana leaves.</title>
        <authorList>
            <person name="van Westerhoven A.C."/>
            <person name="Mehrabi R."/>
            <person name="Talebi R."/>
            <person name="Steentjes M.B.F."/>
            <person name="Corcolon B."/>
            <person name="Chong P.A."/>
            <person name="Kema G.H.J."/>
            <person name="Seidl M.F."/>
        </authorList>
    </citation>
    <scope>NUCLEOTIDE SEQUENCE [LARGE SCALE GENOMIC DNA]</scope>
    <source>
        <strain evidence="3 4">P124</strain>
    </source>
</reference>
<proteinExistence type="predicted"/>
<evidence type="ECO:0000313" key="3">
    <source>
        <dbReference type="EMBL" id="KAK4505310.1"/>
    </source>
</evidence>
<sequence>MPAQLISGDVRELPPDELRAVLKDIGITRIDTAARYQNGESEKIIGRTKLAQDFTVDTKVLFTGPADPCLAPDAIEKSVSNSLQVLGLEKVNVLYCHGPDFKTPIADQAKAFNEQYKKGRFTHLGVSNLSAEYLSEWIQIAEKEGYVKPAVYQGQYNLLCRSLEETLFPLLRKNGIKFAGYSPLAGGFLLGNFTADGVQGGSRFALNTPYNTWYDHESMHEAIKKLKAISAKTGLGMDELSFRWERYHSILNDEDVIIMGASKPEQIRSSVKKANNGPLNEQVAKELSDLWGPCRDDGMATTVFKKPE</sequence>
<evidence type="ECO:0000256" key="1">
    <source>
        <dbReference type="ARBA" id="ARBA00023002"/>
    </source>
</evidence>